<dbReference type="GO" id="GO:0005737">
    <property type="term" value="C:cytoplasm"/>
    <property type="evidence" value="ECO:0007669"/>
    <property type="project" value="TreeGrafter"/>
</dbReference>
<dbReference type="Pfam" id="PF23571">
    <property type="entry name" value="GH3_M"/>
    <property type="match status" value="1"/>
</dbReference>
<evidence type="ECO:0000313" key="4">
    <source>
        <dbReference type="EMBL" id="AKF06370.1"/>
    </source>
</evidence>
<dbReference type="STRING" id="927083.DB32_003519"/>
<dbReference type="InterPro" id="IPR004993">
    <property type="entry name" value="GH3"/>
</dbReference>
<dbReference type="GO" id="GO:0016881">
    <property type="term" value="F:acid-amino acid ligase activity"/>
    <property type="evidence" value="ECO:0007669"/>
    <property type="project" value="TreeGrafter"/>
</dbReference>
<feature type="domain" description="GH3 middle" evidence="2">
    <location>
        <begin position="367"/>
        <end position="439"/>
    </location>
</feature>
<name>A0A0F6YJ05_9BACT</name>
<dbReference type="EMBL" id="CP011125">
    <property type="protein sequence ID" value="AKF06370.1"/>
    <property type="molecule type" value="Genomic_DNA"/>
</dbReference>
<dbReference type="InterPro" id="IPR055378">
    <property type="entry name" value="GH3_C"/>
</dbReference>
<evidence type="ECO:0000313" key="5">
    <source>
        <dbReference type="Proteomes" id="UP000034883"/>
    </source>
</evidence>
<dbReference type="OrthoDB" id="5678283at2"/>
<dbReference type="AlphaFoldDB" id="A0A0F6YJ05"/>
<dbReference type="PANTHER" id="PTHR31901:SF9">
    <property type="entry name" value="GH3 DOMAIN-CONTAINING PROTEIN"/>
    <property type="match status" value="1"/>
</dbReference>
<dbReference type="Pfam" id="PF23572">
    <property type="entry name" value="GH3_C"/>
    <property type="match status" value="1"/>
</dbReference>
<evidence type="ECO:0000259" key="2">
    <source>
        <dbReference type="Pfam" id="PF23571"/>
    </source>
</evidence>
<organism evidence="4 5">
    <name type="scientific">Sandaracinus amylolyticus</name>
    <dbReference type="NCBI Taxonomy" id="927083"/>
    <lineage>
        <taxon>Bacteria</taxon>
        <taxon>Pseudomonadati</taxon>
        <taxon>Myxococcota</taxon>
        <taxon>Polyangia</taxon>
        <taxon>Polyangiales</taxon>
        <taxon>Sandaracinaceae</taxon>
        <taxon>Sandaracinus</taxon>
    </lineage>
</organism>
<sequence>MEARSTIDSSSVSGSSTVSDPSAVSSPSAVSASLHGTTTVSNGHHLGTRSVDHQGSRTLKRSAYPRSVGQALLMAARVRVALWDRALRNVEEVQTKQLRRIVDHARNTTFGRRHGFADIRSWEQFAARVPVGDYDSHSPAFEAMRTGETGILVPEKIKYFGNSSGSSTKGKPKFLPIAERQVAFQRGSAADSMYRYLVWRGEDDFTSGYTLGLFPPTTMRKEGPVFITTNPSLQSVKMPAFTKVCQIPEPEIREIADYDYKLERIADRYLDHDVRAVAGTTCWFSILFDKLLAAAARRGRKADSVRDLWPNLRVLVGGGVSADPYMPVIRERMGRDDVVLVDTYNATEGGIFACSDHSGERGMLMIPDRGVFYEFVPVEDASDLTNIGPWARRVPLWGVEKDKLYAIHVTTVSGLYSYRLGDLVRFTSTDPYRIEFAGRVSGCLSTTQELTTHVEIQRAVEHALTAIPATTVDYGCAADVGVNGTARSRYVLFAEFEPGHAPADLAAFARAFDEGLCQQNRVYREHRKDDVGIFAPELVALPPGSVKRFMKDIGNTSVQSKFPRILDDERKQLLRTYVQS</sequence>
<dbReference type="InterPro" id="IPR055377">
    <property type="entry name" value="GH3_M"/>
</dbReference>
<feature type="domain" description="GH3 C-terminal" evidence="3">
    <location>
        <begin position="455"/>
        <end position="569"/>
    </location>
</feature>
<proteinExistence type="predicted"/>
<dbReference type="Gene3D" id="3.40.50.12780">
    <property type="entry name" value="N-terminal domain of ligase-like"/>
    <property type="match status" value="1"/>
</dbReference>
<dbReference type="InterPro" id="IPR042099">
    <property type="entry name" value="ANL_N_sf"/>
</dbReference>
<accession>A0A0F6YJ05</accession>
<dbReference type="Proteomes" id="UP000034883">
    <property type="component" value="Chromosome"/>
</dbReference>
<dbReference type="PANTHER" id="PTHR31901">
    <property type="entry name" value="GH3 DOMAIN-CONTAINING PROTEIN"/>
    <property type="match status" value="1"/>
</dbReference>
<dbReference type="Pfam" id="PF03321">
    <property type="entry name" value="GH3"/>
    <property type="match status" value="1"/>
</dbReference>
<gene>
    <name evidence="4" type="ORF">DB32_003519</name>
</gene>
<protein>
    <submittedName>
        <fullName evidence="4">Putative auxin-regulated protein</fullName>
    </submittedName>
</protein>
<feature type="compositionally biased region" description="Low complexity" evidence="1">
    <location>
        <begin position="1"/>
        <end position="33"/>
    </location>
</feature>
<evidence type="ECO:0000259" key="3">
    <source>
        <dbReference type="Pfam" id="PF23572"/>
    </source>
</evidence>
<dbReference type="KEGG" id="samy:DB32_003519"/>
<reference evidence="4 5" key="1">
    <citation type="submission" date="2015-03" db="EMBL/GenBank/DDBJ databases">
        <title>Genome assembly of Sandaracinus amylolyticus DSM 53668.</title>
        <authorList>
            <person name="Sharma G."/>
            <person name="Subramanian S."/>
        </authorList>
    </citation>
    <scope>NUCLEOTIDE SEQUENCE [LARGE SCALE GENOMIC DNA]</scope>
    <source>
        <strain evidence="4 5">DSM 53668</strain>
    </source>
</reference>
<keyword evidence="5" id="KW-1185">Reference proteome</keyword>
<evidence type="ECO:0000256" key="1">
    <source>
        <dbReference type="SAM" id="MobiDB-lite"/>
    </source>
</evidence>
<feature type="region of interest" description="Disordered" evidence="1">
    <location>
        <begin position="1"/>
        <end position="62"/>
    </location>
</feature>